<dbReference type="RefSeq" id="WP_189874642.1">
    <property type="nucleotide sequence ID" value="NZ_BMWA01000015.1"/>
</dbReference>
<dbReference type="CDD" id="cd14014">
    <property type="entry name" value="STKc_PknB_like"/>
    <property type="match status" value="1"/>
</dbReference>
<dbReference type="SMART" id="SM00564">
    <property type="entry name" value="PQQ"/>
    <property type="match status" value="7"/>
</dbReference>
<protein>
    <submittedName>
        <fullName evidence="8">PQQ-binding-like beta-propeller repeat protein</fullName>
    </submittedName>
</protein>
<dbReference type="PANTHER" id="PTHR43289:SF34">
    <property type="entry name" value="SERINE_THREONINE-PROTEIN KINASE YBDM-RELATED"/>
    <property type="match status" value="1"/>
</dbReference>
<dbReference type="InterPro" id="IPR015943">
    <property type="entry name" value="WD40/YVTN_repeat-like_dom_sf"/>
</dbReference>
<comment type="caution">
    <text evidence="8">The sequence shown here is derived from an EMBL/GenBank/DDBJ whole genome shotgun (WGS) entry which is preliminary data.</text>
</comment>
<keyword evidence="2 5" id="KW-0547">Nucleotide-binding</keyword>
<dbReference type="InterPro" id="IPR018391">
    <property type="entry name" value="PQQ_b-propeller_rpt"/>
</dbReference>
<evidence type="ECO:0000313" key="9">
    <source>
        <dbReference type="Proteomes" id="UP001596409"/>
    </source>
</evidence>
<dbReference type="EMBL" id="JBHSYM010000025">
    <property type="protein sequence ID" value="MFC7012465.1"/>
    <property type="molecule type" value="Genomic_DNA"/>
</dbReference>
<name>A0ABW2E2E5_9ACTN</name>
<reference evidence="9" key="1">
    <citation type="journal article" date="2019" name="Int. J. Syst. Evol. Microbiol.">
        <title>The Global Catalogue of Microorganisms (GCM) 10K type strain sequencing project: providing services to taxonomists for standard genome sequencing and annotation.</title>
        <authorList>
            <consortium name="The Broad Institute Genomics Platform"/>
            <consortium name="The Broad Institute Genome Sequencing Center for Infectious Disease"/>
            <person name="Wu L."/>
            <person name="Ma J."/>
        </authorList>
    </citation>
    <scope>NUCLEOTIDE SEQUENCE [LARGE SCALE GENOMIC DNA]</scope>
    <source>
        <strain evidence="9">JCM 4855</strain>
    </source>
</reference>
<dbReference type="Gene3D" id="2.130.10.10">
    <property type="entry name" value="YVTN repeat-like/Quinoprotein amine dehydrogenase"/>
    <property type="match status" value="2"/>
</dbReference>
<evidence type="ECO:0000259" key="7">
    <source>
        <dbReference type="PROSITE" id="PS50011"/>
    </source>
</evidence>
<keyword evidence="1" id="KW-0808">Transferase</keyword>
<evidence type="ECO:0000313" key="8">
    <source>
        <dbReference type="EMBL" id="MFC7012465.1"/>
    </source>
</evidence>
<feature type="binding site" evidence="5">
    <location>
        <position position="50"/>
    </location>
    <ligand>
        <name>ATP</name>
        <dbReference type="ChEBI" id="CHEBI:30616"/>
    </ligand>
</feature>
<dbReference type="SMART" id="SM00220">
    <property type="entry name" value="S_TKc"/>
    <property type="match status" value="1"/>
</dbReference>
<proteinExistence type="predicted"/>
<dbReference type="InterPro" id="IPR011047">
    <property type="entry name" value="Quinoprotein_ADH-like_sf"/>
</dbReference>
<keyword evidence="9" id="KW-1185">Reference proteome</keyword>
<evidence type="ECO:0000256" key="2">
    <source>
        <dbReference type="ARBA" id="ARBA00022741"/>
    </source>
</evidence>
<evidence type="ECO:0000256" key="3">
    <source>
        <dbReference type="ARBA" id="ARBA00022777"/>
    </source>
</evidence>
<dbReference type="InterPro" id="IPR011009">
    <property type="entry name" value="Kinase-like_dom_sf"/>
</dbReference>
<dbReference type="Pfam" id="PF13360">
    <property type="entry name" value="PQQ_2"/>
    <property type="match status" value="2"/>
</dbReference>
<keyword evidence="4 5" id="KW-0067">ATP-binding</keyword>
<dbReference type="Gene3D" id="3.30.200.20">
    <property type="entry name" value="Phosphorylase Kinase, domain 1"/>
    <property type="match status" value="1"/>
</dbReference>
<dbReference type="InterPro" id="IPR017441">
    <property type="entry name" value="Protein_kinase_ATP_BS"/>
</dbReference>
<dbReference type="Pfam" id="PF00069">
    <property type="entry name" value="Pkinase"/>
    <property type="match status" value="1"/>
</dbReference>
<sequence>MATQRNVGPGTEAEFPEYAGHYRLESCLGSGGMGVVHLARSTSGLKLAVKVVHAEFAKDPEFRGRFRQEVAAARRVSGAFTAPVVDADPDAARPWMATLFIPGPTLSEQVKRNGPLGPSQVRRLMAGLAEALRDIHRVGVVHRDLKPSNVLLAEDGPKVIDFGISRPKDSELRTETGKLIGTPPFMAPEQFRRPREVGPAADIFALGSVLVHAATGRGPFDSDSPYVVAYQVVHDEPDLTGVPDELAALVLRCLAKEPEERPTPDELMRELRSEAASYDTQAFIPAQRTEPDSGAGAEPDPVPAPESQPGPGGEAEAPVDVPARRRGRRPGRRAVLGAAALVAAAVAVLVPLRSADGGAAPESSDTPRAVAAGFDAWEAEPAGGEGVPQCTYGAKTLVCARTGLIFALDPSDGRSLWRHPVASVLRGTPPAVSAGLVQPALDHGPGLEALDPASGATRWQKDDLAYSGTTATGTTLLLTRADGTVSGVDAATGDIRWNRSFPGLPVPYFQHWFGGGPAYAVSVAADGGSTRVTAVDPATGEVRWDKELTGTLDLLGAAGGSVYLAEGDSVHGRAKGVVRYTPDTGATRRVALPVPVDEAQGGVHRGEVYLMGGGGSLVAVDMTAGRQRWRLETGIARGSAPVADSRHVYVTGPDGRLLGVDARRGRLLGQTPPRLGADADRVPAALPEPVLADGRVYAAAPDGTVFAVDGRDPSAW</sequence>
<keyword evidence="3" id="KW-0418">Kinase</keyword>
<organism evidence="8 9">
    <name type="scientific">Streptomyces viridiviolaceus</name>
    <dbReference type="NCBI Taxonomy" id="68282"/>
    <lineage>
        <taxon>Bacteria</taxon>
        <taxon>Bacillati</taxon>
        <taxon>Actinomycetota</taxon>
        <taxon>Actinomycetes</taxon>
        <taxon>Kitasatosporales</taxon>
        <taxon>Streptomycetaceae</taxon>
        <taxon>Streptomyces</taxon>
    </lineage>
</organism>
<evidence type="ECO:0000256" key="4">
    <source>
        <dbReference type="ARBA" id="ARBA00022840"/>
    </source>
</evidence>
<dbReference type="Gene3D" id="1.10.510.10">
    <property type="entry name" value="Transferase(Phosphotransferase) domain 1"/>
    <property type="match status" value="1"/>
</dbReference>
<dbReference type="SUPFAM" id="SSF56112">
    <property type="entry name" value="Protein kinase-like (PK-like)"/>
    <property type="match status" value="1"/>
</dbReference>
<gene>
    <name evidence="8" type="ORF">ACFQMH_12245</name>
</gene>
<dbReference type="PROSITE" id="PS50011">
    <property type="entry name" value="PROTEIN_KINASE_DOM"/>
    <property type="match status" value="1"/>
</dbReference>
<dbReference type="InterPro" id="IPR000719">
    <property type="entry name" value="Prot_kinase_dom"/>
</dbReference>
<feature type="domain" description="Protein kinase" evidence="7">
    <location>
        <begin position="22"/>
        <end position="284"/>
    </location>
</feature>
<evidence type="ECO:0000256" key="5">
    <source>
        <dbReference type="PROSITE-ProRule" id="PRU10141"/>
    </source>
</evidence>
<dbReference type="PANTHER" id="PTHR43289">
    <property type="entry name" value="MITOGEN-ACTIVATED PROTEIN KINASE KINASE KINASE 20-RELATED"/>
    <property type="match status" value="1"/>
</dbReference>
<dbReference type="Proteomes" id="UP001596409">
    <property type="component" value="Unassembled WGS sequence"/>
</dbReference>
<evidence type="ECO:0000256" key="6">
    <source>
        <dbReference type="SAM" id="MobiDB-lite"/>
    </source>
</evidence>
<accession>A0ABW2E2E5</accession>
<dbReference type="SUPFAM" id="SSF50998">
    <property type="entry name" value="Quinoprotein alcohol dehydrogenase-like"/>
    <property type="match status" value="1"/>
</dbReference>
<feature type="region of interest" description="Disordered" evidence="6">
    <location>
        <begin position="275"/>
        <end position="330"/>
    </location>
</feature>
<dbReference type="PROSITE" id="PS00108">
    <property type="entry name" value="PROTEIN_KINASE_ST"/>
    <property type="match status" value="1"/>
</dbReference>
<dbReference type="PROSITE" id="PS00107">
    <property type="entry name" value="PROTEIN_KINASE_ATP"/>
    <property type="match status" value="1"/>
</dbReference>
<evidence type="ECO:0000256" key="1">
    <source>
        <dbReference type="ARBA" id="ARBA00022679"/>
    </source>
</evidence>
<dbReference type="InterPro" id="IPR002372">
    <property type="entry name" value="PQQ_rpt_dom"/>
</dbReference>
<dbReference type="InterPro" id="IPR008271">
    <property type="entry name" value="Ser/Thr_kinase_AS"/>
</dbReference>